<organism evidence="2 3">
    <name type="scientific">Xanthocytophaga agilis</name>
    <dbReference type="NCBI Taxonomy" id="3048010"/>
    <lineage>
        <taxon>Bacteria</taxon>
        <taxon>Pseudomonadati</taxon>
        <taxon>Bacteroidota</taxon>
        <taxon>Cytophagia</taxon>
        <taxon>Cytophagales</taxon>
        <taxon>Rhodocytophagaceae</taxon>
        <taxon>Xanthocytophaga</taxon>
    </lineage>
</organism>
<proteinExistence type="predicted"/>
<feature type="region of interest" description="Disordered" evidence="1">
    <location>
        <begin position="49"/>
        <end position="68"/>
    </location>
</feature>
<name>A0AAE3R5S5_9BACT</name>
<dbReference type="RefSeq" id="WP_314510696.1">
    <property type="nucleotide sequence ID" value="NZ_JASJOU010000003.1"/>
</dbReference>
<dbReference type="Proteomes" id="UP001232063">
    <property type="component" value="Unassembled WGS sequence"/>
</dbReference>
<evidence type="ECO:0000256" key="1">
    <source>
        <dbReference type="SAM" id="MobiDB-lite"/>
    </source>
</evidence>
<dbReference type="AlphaFoldDB" id="A0AAE3R5S5"/>
<dbReference type="EMBL" id="JASJOU010000003">
    <property type="protein sequence ID" value="MDJ1501202.1"/>
    <property type="molecule type" value="Genomic_DNA"/>
</dbReference>
<gene>
    <name evidence="2" type="ORF">QNI22_11110</name>
</gene>
<protein>
    <recommendedName>
        <fullName evidence="4">Transposase</fullName>
    </recommendedName>
</protein>
<evidence type="ECO:0008006" key="4">
    <source>
        <dbReference type="Google" id="ProtNLM"/>
    </source>
</evidence>
<evidence type="ECO:0000313" key="3">
    <source>
        <dbReference type="Proteomes" id="UP001232063"/>
    </source>
</evidence>
<accession>A0AAE3R5S5</accession>
<dbReference type="NCBIfam" id="NF047593">
    <property type="entry name" value="IS66_ISAeme5_TnpA"/>
    <property type="match status" value="1"/>
</dbReference>
<reference evidence="2" key="1">
    <citation type="submission" date="2023-05" db="EMBL/GenBank/DDBJ databases">
        <authorList>
            <person name="Zhang X."/>
        </authorList>
    </citation>
    <scope>NUCLEOTIDE SEQUENCE</scope>
    <source>
        <strain evidence="2">BD1B2-1</strain>
    </source>
</reference>
<comment type="caution">
    <text evidence="2">The sequence shown here is derived from an EMBL/GenBank/DDBJ whole genome shotgun (WGS) entry which is preliminary data.</text>
</comment>
<sequence>MTDNLPLQARRFRIYQRFKQSNLTRAAYCRQEGITAAQFIYWCKRFEQESNPTESSSTLAQVSTPIQS</sequence>
<evidence type="ECO:0000313" key="2">
    <source>
        <dbReference type="EMBL" id="MDJ1501202.1"/>
    </source>
</evidence>
<keyword evidence="3" id="KW-1185">Reference proteome</keyword>